<dbReference type="AlphaFoldDB" id="A0A163IZU0"/>
<dbReference type="STRING" id="4829.A0A163IZU0"/>
<dbReference type="Pfam" id="PF01535">
    <property type="entry name" value="PPR"/>
    <property type="match status" value="1"/>
</dbReference>
<dbReference type="EMBL" id="LT552303">
    <property type="protein sequence ID" value="SAL98710.1"/>
    <property type="molecule type" value="Genomic_DNA"/>
</dbReference>
<dbReference type="InterPro" id="IPR011990">
    <property type="entry name" value="TPR-like_helical_dom_sf"/>
</dbReference>
<feature type="region of interest" description="Disordered" evidence="6">
    <location>
        <begin position="168"/>
        <end position="210"/>
    </location>
</feature>
<dbReference type="InParanoid" id="A0A163IZU0"/>
<dbReference type="InterPro" id="IPR002885">
    <property type="entry name" value="PPR_rpt"/>
</dbReference>
<dbReference type="PANTHER" id="PTHR47447">
    <property type="entry name" value="OS03G0856100 PROTEIN"/>
    <property type="match status" value="1"/>
</dbReference>
<evidence type="ECO:0000259" key="7">
    <source>
        <dbReference type="Pfam" id="PF17177"/>
    </source>
</evidence>
<gene>
    <name evidence="8" type="primary">ABSGL_04266.1 scaffold 5264</name>
</gene>
<dbReference type="NCBIfam" id="TIGR00756">
    <property type="entry name" value="PPR"/>
    <property type="match status" value="3"/>
</dbReference>
<dbReference type="Proteomes" id="UP000078561">
    <property type="component" value="Unassembled WGS sequence"/>
</dbReference>
<dbReference type="Pfam" id="PF13812">
    <property type="entry name" value="PPR_3"/>
    <property type="match status" value="1"/>
</dbReference>
<keyword evidence="2" id="KW-0677">Repeat</keyword>
<feature type="repeat" description="PPR" evidence="5">
    <location>
        <begin position="704"/>
        <end position="738"/>
    </location>
</feature>
<feature type="domain" description="PROP1-like PPR" evidence="7">
    <location>
        <begin position="424"/>
        <end position="540"/>
    </location>
</feature>
<reference evidence="8" key="1">
    <citation type="submission" date="2016-04" db="EMBL/GenBank/DDBJ databases">
        <authorList>
            <person name="Evans L.H."/>
            <person name="Alamgir A."/>
            <person name="Owens N."/>
            <person name="Weber N.D."/>
            <person name="Virtaneva K."/>
            <person name="Barbian K."/>
            <person name="Babar A."/>
            <person name="Rosenke K."/>
        </authorList>
    </citation>
    <scope>NUCLEOTIDE SEQUENCE [LARGE SCALE GENOMIC DNA]</scope>
    <source>
        <strain evidence="8">CBS 101.48</strain>
    </source>
</reference>
<dbReference type="InterPro" id="IPR033443">
    <property type="entry name" value="PROP1-like_PPR_dom"/>
</dbReference>
<dbReference type="PROSITE" id="PS51375">
    <property type="entry name" value="PPR"/>
    <property type="match status" value="3"/>
</dbReference>
<comment type="subunit">
    <text evidence="4">Binds to mitochondrial small subunit 15S rRNA.</text>
</comment>
<feature type="region of interest" description="Disordered" evidence="6">
    <location>
        <begin position="1"/>
        <end position="24"/>
    </location>
</feature>
<evidence type="ECO:0000256" key="4">
    <source>
        <dbReference type="ARBA" id="ARBA00044511"/>
    </source>
</evidence>
<feature type="compositionally biased region" description="Polar residues" evidence="6">
    <location>
        <begin position="168"/>
        <end position="186"/>
    </location>
</feature>
<feature type="repeat" description="PPR" evidence="5">
    <location>
        <begin position="442"/>
        <end position="476"/>
    </location>
</feature>
<proteinExistence type="inferred from homology"/>
<feature type="region of interest" description="Disordered" evidence="6">
    <location>
        <begin position="83"/>
        <end position="116"/>
    </location>
</feature>
<dbReference type="Gene3D" id="1.25.40.10">
    <property type="entry name" value="Tetratricopeptide repeat domain"/>
    <property type="match status" value="3"/>
</dbReference>
<accession>A0A163IZU0</accession>
<protein>
    <recommendedName>
        <fullName evidence="7">PROP1-like PPR domain-containing protein</fullName>
    </recommendedName>
</protein>
<dbReference type="Pfam" id="PF17177">
    <property type="entry name" value="PPR_long"/>
    <property type="match status" value="1"/>
</dbReference>
<sequence length="797" mass="90559">MRKSVVHLKDASSPLLSQQRQRQHKRPLTSISTCCWHSHLRDLLNCFGEQTMARSRLYKSRPYHPHQRSRFHYSSTSCAAIPTTTSLPNPPPTPTSTSNATTHLDTVDHSRSTDIPGSSTRLYGALAMFNFTDHIALSDLEEALRLQQAGKSWQLFCTLTNGVSDIGNNGNEDISGGNVSKQQELTGESRPSSTLTSTASSSTIDNDDDDDDRLMDVITVPYNHCTDLYSLLLYAQDLAAHPNVIAMRQQQLDRVATYVEQQLGQPKSTFINSIPRRIVPTYKLLQQALRHGHQQSAWKYYTQLLAEDPVGAPSAVTRNHYLKLLSLVVGTEKRYLNEQQRQDMVQLITTSHEGIPCQHGRILTAEAIEWIATIYSKYDHHQPNHGRRLVRDFLREGKSGSNKQPLASADTIDELIWRILPFDLKTAHMILKTMHHRGIPQNETTYCNLIKAFTADRQFDRALGVFEQMLTIGVTPTVPTFNAVLQMFADQGLTERAVYIWDTLHALDLEPDEATYSEIIRCFGRVGQLKTCRHYYHLMIQQQQMQQQYKQQQQQQQQDVSMIKVVSPNLYTYSTLIEAFGKRNDVRGVLRWFQTLLRQGLAPNEVIIGNVLKALGKHHYQDNMMEAVQRIANQCIMAGIKTDTTLFTLLLTLKSTATPPRRTRSSSTSGTTTASPPIQIEGNTDLAFVLQSHREMLAKCVEPNVYTYTALINLFGKHGYVVTAQQIFDLMQQSDHHRPTTVTYCAMIEVLRLANQQDQVDLLLYDFLVQSKSDRSQGKRLWVDAKLKHQFRCYHGC</sequence>
<dbReference type="OrthoDB" id="185373at2759"/>
<evidence type="ECO:0000256" key="5">
    <source>
        <dbReference type="PROSITE-ProRule" id="PRU00708"/>
    </source>
</evidence>
<evidence type="ECO:0000313" key="8">
    <source>
        <dbReference type="EMBL" id="SAL98710.1"/>
    </source>
</evidence>
<evidence type="ECO:0000256" key="3">
    <source>
        <dbReference type="ARBA" id="ARBA00044493"/>
    </source>
</evidence>
<name>A0A163IZU0_ABSGL</name>
<dbReference type="PANTHER" id="PTHR47447:SF28">
    <property type="entry name" value="PENTACOTRIPEPTIDE-REPEAT REGION OF PRORP DOMAIN-CONTAINING PROTEIN"/>
    <property type="match status" value="1"/>
</dbReference>
<keyword evidence="9" id="KW-1185">Reference proteome</keyword>
<dbReference type="OMA" id="EMVYVNL"/>
<feature type="compositionally biased region" description="Low complexity" evidence="6">
    <location>
        <begin position="189"/>
        <end position="203"/>
    </location>
</feature>
<evidence type="ECO:0000256" key="2">
    <source>
        <dbReference type="ARBA" id="ARBA00022737"/>
    </source>
</evidence>
<evidence type="ECO:0000313" key="9">
    <source>
        <dbReference type="Proteomes" id="UP000078561"/>
    </source>
</evidence>
<organism evidence="8">
    <name type="scientific">Absidia glauca</name>
    <name type="common">Pin mould</name>
    <dbReference type="NCBI Taxonomy" id="4829"/>
    <lineage>
        <taxon>Eukaryota</taxon>
        <taxon>Fungi</taxon>
        <taxon>Fungi incertae sedis</taxon>
        <taxon>Mucoromycota</taxon>
        <taxon>Mucoromycotina</taxon>
        <taxon>Mucoromycetes</taxon>
        <taxon>Mucorales</taxon>
        <taxon>Cunninghamellaceae</taxon>
        <taxon>Absidia</taxon>
    </lineage>
</organism>
<feature type="repeat" description="PPR" evidence="5">
    <location>
        <begin position="569"/>
        <end position="603"/>
    </location>
</feature>
<evidence type="ECO:0000256" key="6">
    <source>
        <dbReference type="SAM" id="MobiDB-lite"/>
    </source>
</evidence>
<comment type="similarity">
    <text evidence="1">Belongs to the CCM1 family.</text>
</comment>
<comment type="function">
    <text evidence="3">Regulates mitochondrial small subunit maturation by controlling 15S rRNA 5'-end processing. Localizes to the 5' precursor of the 15S rRNA in a position that is subsequently occupied by mS47 in the mature yeast mtSSU. Uses structure and sequence-specific RNA recognition, binding to a single-stranded region of the precursor and specifically recognizing bases -6 to -1. The exchange of Ccm1 for mS47 is coupled to the irreversible removal of precursor rRNA that is accompanied by conformational changes of the mitoribosomal proteins uS5m and mS26. These conformational changes signal completion of 5'-end rRNA processing through protection of the mature 5'-end of the 15S rRNA and stabilization of mS47. The removal of the 5' precursor together with the dissociation of Ccm1 may be catalyzed by the 5'-3' exoribonuclease Pet127. Involved in the specific removal of group I introns in mitochondrial encoded transcripts.</text>
</comment>
<evidence type="ECO:0000256" key="1">
    <source>
        <dbReference type="ARBA" id="ARBA00006192"/>
    </source>
</evidence>